<dbReference type="Pfam" id="PF00412">
    <property type="entry name" value="LIM"/>
    <property type="match status" value="1"/>
</dbReference>
<evidence type="ECO:0000256" key="9">
    <source>
        <dbReference type="ARBA" id="ARBA00055254"/>
    </source>
</evidence>
<reference evidence="15" key="1">
    <citation type="submission" date="2016-06" db="UniProtKB">
        <authorList>
            <consortium name="WormBaseParasite"/>
        </authorList>
    </citation>
    <scope>IDENTIFICATION</scope>
</reference>
<evidence type="ECO:0000256" key="8">
    <source>
        <dbReference type="ARBA" id="ARBA00023242"/>
    </source>
</evidence>
<evidence type="ECO:0000313" key="14">
    <source>
        <dbReference type="Proteomes" id="UP000272942"/>
    </source>
</evidence>
<dbReference type="PROSITE" id="PS50023">
    <property type="entry name" value="LIM_DOMAIN_2"/>
    <property type="match status" value="1"/>
</dbReference>
<keyword evidence="6" id="KW-0007">Acetylation</keyword>
<evidence type="ECO:0000256" key="5">
    <source>
        <dbReference type="ARBA" id="ARBA00022833"/>
    </source>
</evidence>
<evidence type="ECO:0000256" key="6">
    <source>
        <dbReference type="ARBA" id="ARBA00022990"/>
    </source>
</evidence>
<organism evidence="15">
    <name type="scientific">Echinostoma caproni</name>
    <dbReference type="NCBI Taxonomy" id="27848"/>
    <lineage>
        <taxon>Eukaryota</taxon>
        <taxon>Metazoa</taxon>
        <taxon>Spiralia</taxon>
        <taxon>Lophotrochozoa</taxon>
        <taxon>Platyhelminthes</taxon>
        <taxon>Trematoda</taxon>
        <taxon>Digenea</taxon>
        <taxon>Plagiorchiida</taxon>
        <taxon>Echinostomata</taxon>
        <taxon>Echinostomatoidea</taxon>
        <taxon>Echinostomatidae</taxon>
        <taxon>Echinostoma</taxon>
    </lineage>
</organism>
<keyword evidence="5 11" id="KW-0862">Zinc</keyword>
<dbReference type="PANTHER" id="PTHR24215">
    <property type="entry name" value="RHO-GTPASE-ACTIVATING PROTEIN LRG1"/>
    <property type="match status" value="1"/>
</dbReference>
<evidence type="ECO:0000256" key="4">
    <source>
        <dbReference type="ARBA" id="ARBA00022737"/>
    </source>
</evidence>
<dbReference type="SUPFAM" id="SSF57716">
    <property type="entry name" value="Glucocorticoid receptor-like (DNA-binding domain)"/>
    <property type="match status" value="2"/>
</dbReference>
<name>A0A183B6E2_9TREM</name>
<keyword evidence="8" id="KW-0539">Nucleus</keyword>
<proteinExistence type="predicted"/>
<dbReference type="Gene3D" id="2.10.110.10">
    <property type="entry name" value="Cysteine Rich Protein"/>
    <property type="match status" value="1"/>
</dbReference>
<evidence type="ECO:0000313" key="15">
    <source>
        <dbReference type="WBParaSite" id="ECPE_0001481701-mRNA-1"/>
    </source>
</evidence>
<keyword evidence="4" id="KW-0677">Repeat</keyword>
<dbReference type="FunFam" id="2.10.110.10:FF:000054">
    <property type="entry name" value="Cysteine-rich protein 1"/>
    <property type="match status" value="1"/>
</dbReference>
<accession>A0A183B6E2</accession>
<dbReference type="EMBL" id="UZAN01058512">
    <property type="protein sequence ID" value="VDP92049.1"/>
    <property type="molecule type" value="Genomic_DNA"/>
</dbReference>
<dbReference type="CDD" id="cd09326">
    <property type="entry name" value="LIM_CRP_like"/>
    <property type="match status" value="1"/>
</dbReference>
<gene>
    <name evidence="13" type="ORF">ECPE_LOCUS14777</name>
</gene>
<evidence type="ECO:0000256" key="1">
    <source>
        <dbReference type="ARBA" id="ARBA00004123"/>
    </source>
</evidence>
<dbReference type="GO" id="GO:0005634">
    <property type="term" value="C:nucleus"/>
    <property type="evidence" value="ECO:0007669"/>
    <property type="project" value="UniProtKB-SubCell"/>
</dbReference>
<sequence>MNRKFGPAVCPVCDRHVYFAEEIRAMGKSFHKLCFRCLCNKTLDSFSANDHDGQLFCRPCYSKNFGPKVYSFSSTSSFFGFVKGSSGRPQKN</sequence>
<dbReference type="WBParaSite" id="ECPE_0001481701-mRNA-1">
    <property type="protein sequence ID" value="ECPE_0001481701-mRNA-1"/>
    <property type="gene ID" value="ECPE_0001481701"/>
</dbReference>
<comment type="subcellular location">
    <subcellularLocation>
        <location evidence="1">Nucleus</location>
    </subcellularLocation>
</comment>
<dbReference type="AlphaFoldDB" id="A0A183B6E2"/>
<dbReference type="GO" id="GO:0046872">
    <property type="term" value="F:metal ion binding"/>
    <property type="evidence" value="ECO:0007669"/>
    <property type="project" value="UniProtKB-KW"/>
</dbReference>
<dbReference type="SMART" id="SM00132">
    <property type="entry name" value="LIM"/>
    <property type="match status" value="1"/>
</dbReference>
<evidence type="ECO:0000256" key="7">
    <source>
        <dbReference type="ARBA" id="ARBA00023038"/>
    </source>
</evidence>
<keyword evidence="3 11" id="KW-0479">Metal-binding</keyword>
<evidence type="ECO:0000256" key="3">
    <source>
        <dbReference type="ARBA" id="ARBA00022723"/>
    </source>
</evidence>
<dbReference type="GO" id="GO:0005737">
    <property type="term" value="C:cytoplasm"/>
    <property type="evidence" value="ECO:0007669"/>
    <property type="project" value="TreeGrafter"/>
</dbReference>
<dbReference type="Proteomes" id="UP000272942">
    <property type="component" value="Unassembled WGS sequence"/>
</dbReference>
<keyword evidence="2" id="KW-0488">Methylation</keyword>
<dbReference type="OrthoDB" id="8062037at2759"/>
<evidence type="ECO:0000259" key="12">
    <source>
        <dbReference type="PROSITE" id="PS50023"/>
    </source>
</evidence>
<dbReference type="GO" id="GO:0030036">
    <property type="term" value="P:actin cytoskeleton organization"/>
    <property type="evidence" value="ECO:0007669"/>
    <property type="project" value="TreeGrafter"/>
</dbReference>
<evidence type="ECO:0000256" key="10">
    <source>
        <dbReference type="ARBA" id="ARBA00072537"/>
    </source>
</evidence>
<evidence type="ECO:0000256" key="2">
    <source>
        <dbReference type="ARBA" id="ARBA00022481"/>
    </source>
</evidence>
<comment type="function">
    <text evidence="9">Seems to have a role in zinc absorption and may function as an intracellular zinc transport protein.</text>
</comment>
<dbReference type="PANTHER" id="PTHR24215:SF35">
    <property type="entry name" value="MUSCLE LIM PROTEIN MLP84B"/>
    <property type="match status" value="1"/>
</dbReference>
<keyword evidence="7 11" id="KW-0440">LIM domain</keyword>
<evidence type="ECO:0000313" key="13">
    <source>
        <dbReference type="EMBL" id="VDP92049.1"/>
    </source>
</evidence>
<keyword evidence="14" id="KW-1185">Reference proteome</keyword>
<evidence type="ECO:0000256" key="11">
    <source>
        <dbReference type="PROSITE-ProRule" id="PRU00125"/>
    </source>
</evidence>
<feature type="domain" description="LIM zinc-binding" evidence="12">
    <location>
        <begin position="8"/>
        <end position="67"/>
    </location>
</feature>
<reference evidence="13 14" key="2">
    <citation type="submission" date="2018-11" db="EMBL/GenBank/DDBJ databases">
        <authorList>
            <consortium name="Pathogen Informatics"/>
        </authorList>
    </citation>
    <scope>NUCLEOTIDE SEQUENCE [LARGE SCALE GENOMIC DNA]</scope>
    <source>
        <strain evidence="13 14">Egypt</strain>
    </source>
</reference>
<protein>
    <recommendedName>
        <fullName evidence="10">Cysteine-rich protein 1</fullName>
    </recommendedName>
</protein>
<dbReference type="InterPro" id="IPR001781">
    <property type="entry name" value="Znf_LIM"/>
</dbReference>